<comment type="subcellular location">
    <subcellularLocation>
        <location evidence="1">Cytoplasm</location>
    </subcellularLocation>
</comment>
<dbReference type="PANTHER" id="PTHR46227">
    <property type="entry name" value="GLUTAMATE RECEPTOR-INTERACTING PROTEIN GRIP"/>
    <property type="match status" value="1"/>
</dbReference>
<dbReference type="Gene3D" id="2.30.42.10">
    <property type="match status" value="3"/>
</dbReference>
<feature type="non-terminal residue" evidence="6">
    <location>
        <position position="1"/>
    </location>
</feature>
<dbReference type="Pfam" id="PF00595">
    <property type="entry name" value="PDZ"/>
    <property type="match status" value="3"/>
</dbReference>
<dbReference type="GO" id="GO:0098887">
    <property type="term" value="P:neurotransmitter receptor transport, endosome to postsynaptic membrane"/>
    <property type="evidence" value="ECO:0007669"/>
    <property type="project" value="TreeGrafter"/>
</dbReference>
<feature type="domain" description="PDZ" evidence="5">
    <location>
        <begin position="99"/>
        <end position="181"/>
    </location>
</feature>
<dbReference type="InterPro" id="IPR036034">
    <property type="entry name" value="PDZ_sf"/>
</dbReference>
<organism evidence="6">
    <name type="scientific">Homalodisca liturata</name>
    <dbReference type="NCBI Taxonomy" id="320908"/>
    <lineage>
        <taxon>Eukaryota</taxon>
        <taxon>Metazoa</taxon>
        <taxon>Ecdysozoa</taxon>
        <taxon>Arthropoda</taxon>
        <taxon>Hexapoda</taxon>
        <taxon>Insecta</taxon>
        <taxon>Pterygota</taxon>
        <taxon>Neoptera</taxon>
        <taxon>Paraneoptera</taxon>
        <taxon>Hemiptera</taxon>
        <taxon>Auchenorrhyncha</taxon>
        <taxon>Membracoidea</taxon>
        <taxon>Cicadellidae</taxon>
        <taxon>Cicadellinae</taxon>
        <taxon>Proconiini</taxon>
        <taxon>Homalodisca</taxon>
    </lineage>
</organism>
<dbReference type="SMART" id="SM00228">
    <property type="entry name" value="PDZ"/>
    <property type="match status" value="3"/>
</dbReference>
<dbReference type="GO" id="GO:0005737">
    <property type="term" value="C:cytoplasm"/>
    <property type="evidence" value="ECO:0007669"/>
    <property type="project" value="UniProtKB-SubCell"/>
</dbReference>
<keyword evidence="3" id="KW-0677">Repeat</keyword>
<protein>
    <recommendedName>
        <fullName evidence="5">PDZ domain-containing protein</fullName>
    </recommendedName>
</protein>
<accession>A0A1B6HYN3</accession>
<feature type="non-terminal residue" evidence="6">
    <location>
        <position position="519"/>
    </location>
</feature>
<feature type="region of interest" description="Disordered" evidence="4">
    <location>
        <begin position="491"/>
        <end position="511"/>
    </location>
</feature>
<evidence type="ECO:0000259" key="5">
    <source>
        <dbReference type="PROSITE" id="PS50106"/>
    </source>
</evidence>
<dbReference type="AlphaFoldDB" id="A0A1B6HYN3"/>
<feature type="compositionally biased region" description="Basic residues" evidence="4">
    <location>
        <begin position="491"/>
        <end position="500"/>
    </location>
</feature>
<evidence type="ECO:0000256" key="4">
    <source>
        <dbReference type="SAM" id="MobiDB-lite"/>
    </source>
</evidence>
<evidence type="ECO:0000256" key="2">
    <source>
        <dbReference type="ARBA" id="ARBA00022490"/>
    </source>
</evidence>
<evidence type="ECO:0000313" key="6">
    <source>
        <dbReference type="EMBL" id="JAS79760.1"/>
    </source>
</evidence>
<dbReference type="SUPFAM" id="SSF50156">
    <property type="entry name" value="PDZ domain-like"/>
    <property type="match status" value="3"/>
</dbReference>
<feature type="domain" description="PDZ" evidence="5">
    <location>
        <begin position="408"/>
        <end position="491"/>
    </location>
</feature>
<dbReference type="PROSITE" id="PS50106">
    <property type="entry name" value="PDZ"/>
    <property type="match status" value="3"/>
</dbReference>
<evidence type="ECO:0000256" key="3">
    <source>
        <dbReference type="ARBA" id="ARBA00022737"/>
    </source>
</evidence>
<sequence>FTVKLANNKVAGLGITISGCSQYRGWMVISHIRPGSVAHRCGTLAPGDRLLSVNNHSLAECSLEQAINVLHSTQDIVTLVVQKMSREECREEGYSSVHTVEFCRGGGPLGITIAGSEDPQEPIVISGLTADGLAEQSQALCVGDQLLAIGSHSLSQEPLSTAIQLLQSSTDRVVLCVGRVHSPLSAAGSAREDQVQGYSSPEIPSVDSAVESWDSLHEQSPPAVQPNLHFYKSESSTVRRKQPLQSCDSPVLTCNTHWPGAGLHSTNSLNTVQSDADDTCSSFRLSESVLNDYTSQMMAQQKIAPPSPPCPLQVNYQHRNNTLPNHRRSSSIGLMRYPDTVQANLISSPRRCRRGFHLLEDEATNFPLSEDLEINHPEITFDTFFKRVTGPNRDLATDHSKNDGHVFQVTLYKDPVYEDFGFSVSDGLYERGVFINRIRRGGPADTCRLLQPYDRILQVNETRTEDLDCCLTVPLVAAAGDKLQLTVRRGHYSSPHHHHTHPPELKDHNTAPLQWMEDD</sequence>
<dbReference type="InterPro" id="IPR043545">
    <property type="entry name" value="GRIP1/2"/>
</dbReference>
<feature type="domain" description="PDZ" evidence="5">
    <location>
        <begin position="2"/>
        <end position="85"/>
    </location>
</feature>
<evidence type="ECO:0000256" key="1">
    <source>
        <dbReference type="ARBA" id="ARBA00004496"/>
    </source>
</evidence>
<keyword evidence="2" id="KW-0963">Cytoplasm</keyword>
<dbReference type="PANTHER" id="PTHR46227:SF2">
    <property type="entry name" value="FI03335P"/>
    <property type="match status" value="1"/>
</dbReference>
<gene>
    <name evidence="6" type="ORF">g.13605</name>
</gene>
<reference evidence="6" key="1">
    <citation type="submission" date="2015-11" db="EMBL/GenBank/DDBJ databases">
        <title>De novo transcriptome assembly of four potential Pierce s Disease insect vectors from Arizona vineyards.</title>
        <authorList>
            <person name="Tassone E.E."/>
        </authorList>
    </citation>
    <scope>NUCLEOTIDE SEQUENCE</scope>
</reference>
<dbReference type="EMBL" id="GECU01027946">
    <property type="protein sequence ID" value="JAS79760.1"/>
    <property type="molecule type" value="Transcribed_RNA"/>
</dbReference>
<dbReference type="InterPro" id="IPR001478">
    <property type="entry name" value="PDZ"/>
</dbReference>
<name>A0A1B6HYN3_9HEMI</name>
<dbReference type="CDD" id="cd06685">
    <property type="entry name" value="PDZ7_GRIP1-2-like"/>
    <property type="match status" value="1"/>
</dbReference>
<proteinExistence type="predicted"/>